<dbReference type="Proteomes" id="UP001527099">
    <property type="component" value="Unassembled WGS sequence"/>
</dbReference>
<dbReference type="PANTHER" id="PTHR20855:SF3">
    <property type="entry name" value="LD03007P"/>
    <property type="match status" value="1"/>
</dbReference>
<gene>
    <name evidence="8" type="ORF">M5X19_31855</name>
</gene>
<protein>
    <submittedName>
        <fullName evidence="8">Hemolysin III family protein</fullName>
    </submittedName>
</protein>
<feature type="transmembrane region" description="Helical" evidence="7">
    <location>
        <begin position="48"/>
        <end position="66"/>
    </location>
</feature>
<evidence type="ECO:0000256" key="5">
    <source>
        <dbReference type="ARBA" id="ARBA00022989"/>
    </source>
</evidence>
<keyword evidence="9" id="KW-1185">Reference proteome</keyword>
<evidence type="ECO:0000313" key="8">
    <source>
        <dbReference type="EMBL" id="MCY9697418.1"/>
    </source>
</evidence>
<evidence type="ECO:0000256" key="2">
    <source>
        <dbReference type="ARBA" id="ARBA00008488"/>
    </source>
</evidence>
<comment type="subcellular location">
    <subcellularLocation>
        <location evidence="1">Cell membrane</location>
        <topology evidence="1">Multi-pass membrane protein</topology>
    </subcellularLocation>
</comment>
<keyword evidence="3" id="KW-1003">Cell membrane</keyword>
<sequence>MEDRIALREERLNALSHGLGAALSAFGLFLLLQRSVLFEDLAYNVSNTIYGLSFCLLYLSSTLLHCSRSKKWGQRFEVMDHAAIFIAIAGSYTPFLLITLQGTLGYTLLLLIWVLALGGVRYVHLIIKRFMPWGLLMYLLMGGFMVSLIGPLSELLPSMALVWLMFGVAFYSFGVPFFLWRRLRYHHAIWHLFVLAGSSCHFIAVYAYVMPAVL</sequence>
<evidence type="ECO:0000256" key="3">
    <source>
        <dbReference type="ARBA" id="ARBA00022475"/>
    </source>
</evidence>
<dbReference type="InterPro" id="IPR004254">
    <property type="entry name" value="AdipoR/HlyIII-related"/>
</dbReference>
<feature type="transmembrane region" description="Helical" evidence="7">
    <location>
        <begin position="159"/>
        <end position="180"/>
    </location>
</feature>
<feature type="transmembrane region" description="Helical" evidence="7">
    <location>
        <begin position="78"/>
        <end position="98"/>
    </location>
</feature>
<dbReference type="EMBL" id="JAMDMX010000141">
    <property type="protein sequence ID" value="MCY9697418.1"/>
    <property type="molecule type" value="Genomic_DNA"/>
</dbReference>
<dbReference type="RefSeq" id="WP_268618171.1">
    <property type="nucleotide sequence ID" value="NZ_JAMDMX010000141.1"/>
</dbReference>
<dbReference type="NCBIfam" id="TIGR01065">
    <property type="entry name" value="hlyIII"/>
    <property type="match status" value="1"/>
</dbReference>
<keyword evidence="4 7" id="KW-0812">Transmembrane</keyword>
<keyword evidence="6 7" id="KW-0472">Membrane</keyword>
<evidence type="ECO:0000256" key="6">
    <source>
        <dbReference type="ARBA" id="ARBA00023136"/>
    </source>
</evidence>
<reference evidence="8 9" key="1">
    <citation type="submission" date="2022-05" db="EMBL/GenBank/DDBJ databases">
        <title>Genome Sequencing of Bee-Associated Microbes.</title>
        <authorList>
            <person name="Dunlap C."/>
        </authorList>
    </citation>
    <scope>NUCLEOTIDE SEQUENCE [LARGE SCALE GENOMIC DNA]</scope>
    <source>
        <strain evidence="8 9">NRRL B-14421</strain>
    </source>
</reference>
<feature type="transmembrane region" description="Helical" evidence="7">
    <location>
        <begin position="12"/>
        <end position="32"/>
    </location>
</feature>
<proteinExistence type="inferred from homology"/>
<evidence type="ECO:0000256" key="1">
    <source>
        <dbReference type="ARBA" id="ARBA00004651"/>
    </source>
</evidence>
<accession>A0ABT4GMI5</accession>
<feature type="transmembrane region" description="Helical" evidence="7">
    <location>
        <begin position="192"/>
        <end position="209"/>
    </location>
</feature>
<dbReference type="Pfam" id="PF03006">
    <property type="entry name" value="HlyIII"/>
    <property type="match status" value="1"/>
</dbReference>
<feature type="transmembrane region" description="Helical" evidence="7">
    <location>
        <begin position="135"/>
        <end position="153"/>
    </location>
</feature>
<dbReference type="PANTHER" id="PTHR20855">
    <property type="entry name" value="ADIPOR/PROGESTIN RECEPTOR-RELATED"/>
    <property type="match status" value="1"/>
</dbReference>
<evidence type="ECO:0000313" key="9">
    <source>
        <dbReference type="Proteomes" id="UP001527099"/>
    </source>
</evidence>
<feature type="transmembrane region" description="Helical" evidence="7">
    <location>
        <begin position="104"/>
        <end position="123"/>
    </location>
</feature>
<comment type="caution">
    <text evidence="8">The sequence shown here is derived from an EMBL/GenBank/DDBJ whole genome shotgun (WGS) entry which is preliminary data.</text>
</comment>
<evidence type="ECO:0000256" key="4">
    <source>
        <dbReference type="ARBA" id="ARBA00022692"/>
    </source>
</evidence>
<dbReference type="InterPro" id="IPR005744">
    <property type="entry name" value="Hy-lIII"/>
</dbReference>
<name>A0ABT4GMI5_9BACL</name>
<evidence type="ECO:0000256" key="7">
    <source>
        <dbReference type="SAM" id="Phobius"/>
    </source>
</evidence>
<comment type="similarity">
    <text evidence="2">Belongs to the UPF0073 (Hly-III) family.</text>
</comment>
<keyword evidence="5 7" id="KW-1133">Transmembrane helix</keyword>
<organism evidence="8 9">
    <name type="scientific">Paenibacillus alginolyticus</name>
    <dbReference type="NCBI Taxonomy" id="59839"/>
    <lineage>
        <taxon>Bacteria</taxon>
        <taxon>Bacillati</taxon>
        <taxon>Bacillota</taxon>
        <taxon>Bacilli</taxon>
        <taxon>Bacillales</taxon>
        <taxon>Paenibacillaceae</taxon>
        <taxon>Paenibacillus</taxon>
    </lineage>
</organism>